<sequence>MVFRAIKQLPRRPLRDGFSSSPGIPSYSRRTVLLKYQKLRCTRINHIFSSSTCGKILHISAERARPLTAPHIIVLQHTYYASMCY</sequence>
<evidence type="ECO:0000313" key="2">
    <source>
        <dbReference type="Proteomes" id="UP000054166"/>
    </source>
</evidence>
<dbReference type="AlphaFoldDB" id="A0A0C3ASF6"/>
<reference evidence="1 2" key="1">
    <citation type="submission" date="2014-04" db="EMBL/GenBank/DDBJ databases">
        <authorList>
            <consortium name="DOE Joint Genome Institute"/>
            <person name="Kuo A."/>
            <person name="Tarkka M."/>
            <person name="Buscot F."/>
            <person name="Kohler A."/>
            <person name="Nagy L.G."/>
            <person name="Floudas D."/>
            <person name="Copeland A."/>
            <person name="Barry K.W."/>
            <person name="Cichocki N."/>
            <person name="Veneault-Fourrey C."/>
            <person name="LaButti K."/>
            <person name="Lindquist E.A."/>
            <person name="Lipzen A."/>
            <person name="Lundell T."/>
            <person name="Morin E."/>
            <person name="Murat C."/>
            <person name="Sun H."/>
            <person name="Tunlid A."/>
            <person name="Henrissat B."/>
            <person name="Grigoriev I.V."/>
            <person name="Hibbett D.S."/>
            <person name="Martin F."/>
            <person name="Nordberg H.P."/>
            <person name="Cantor M.N."/>
            <person name="Hua S.X."/>
        </authorList>
    </citation>
    <scope>NUCLEOTIDE SEQUENCE [LARGE SCALE GENOMIC DNA]</scope>
    <source>
        <strain evidence="1 2">F 1598</strain>
    </source>
</reference>
<protein>
    <submittedName>
        <fullName evidence="1">Uncharacterized protein</fullName>
    </submittedName>
</protein>
<accession>A0A0C3ASF6</accession>
<gene>
    <name evidence="1" type="ORF">PILCRDRAFT_825842</name>
</gene>
<proteinExistence type="predicted"/>
<organism evidence="1 2">
    <name type="scientific">Piloderma croceum (strain F 1598)</name>
    <dbReference type="NCBI Taxonomy" id="765440"/>
    <lineage>
        <taxon>Eukaryota</taxon>
        <taxon>Fungi</taxon>
        <taxon>Dikarya</taxon>
        <taxon>Basidiomycota</taxon>
        <taxon>Agaricomycotina</taxon>
        <taxon>Agaricomycetes</taxon>
        <taxon>Agaricomycetidae</taxon>
        <taxon>Atheliales</taxon>
        <taxon>Atheliaceae</taxon>
        <taxon>Piloderma</taxon>
    </lineage>
</organism>
<evidence type="ECO:0000313" key="1">
    <source>
        <dbReference type="EMBL" id="KIM76863.1"/>
    </source>
</evidence>
<dbReference type="EMBL" id="KN833030">
    <property type="protein sequence ID" value="KIM76863.1"/>
    <property type="molecule type" value="Genomic_DNA"/>
</dbReference>
<dbReference type="Proteomes" id="UP000054166">
    <property type="component" value="Unassembled WGS sequence"/>
</dbReference>
<reference evidence="2" key="2">
    <citation type="submission" date="2015-01" db="EMBL/GenBank/DDBJ databases">
        <title>Evolutionary Origins and Diversification of the Mycorrhizal Mutualists.</title>
        <authorList>
            <consortium name="DOE Joint Genome Institute"/>
            <consortium name="Mycorrhizal Genomics Consortium"/>
            <person name="Kohler A."/>
            <person name="Kuo A."/>
            <person name="Nagy L.G."/>
            <person name="Floudas D."/>
            <person name="Copeland A."/>
            <person name="Barry K.W."/>
            <person name="Cichocki N."/>
            <person name="Veneault-Fourrey C."/>
            <person name="LaButti K."/>
            <person name="Lindquist E.A."/>
            <person name="Lipzen A."/>
            <person name="Lundell T."/>
            <person name="Morin E."/>
            <person name="Murat C."/>
            <person name="Riley R."/>
            <person name="Ohm R."/>
            <person name="Sun H."/>
            <person name="Tunlid A."/>
            <person name="Henrissat B."/>
            <person name="Grigoriev I.V."/>
            <person name="Hibbett D.S."/>
            <person name="Martin F."/>
        </authorList>
    </citation>
    <scope>NUCLEOTIDE SEQUENCE [LARGE SCALE GENOMIC DNA]</scope>
    <source>
        <strain evidence="2">F 1598</strain>
    </source>
</reference>
<dbReference type="InParanoid" id="A0A0C3ASF6"/>
<keyword evidence="2" id="KW-1185">Reference proteome</keyword>
<name>A0A0C3ASF6_PILCF</name>
<dbReference type="HOGENOM" id="CLU_2513455_0_0_1"/>